<protein>
    <submittedName>
        <fullName evidence="1">Uncharacterized protein</fullName>
    </submittedName>
</protein>
<evidence type="ECO:0000313" key="1">
    <source>
        <dbReference type="EMBL" id="KAG2641958.1"/>
    </source>
</evidence>
<keyword evidence="2" id="KW-1185">Reference proteome</keyword>
<reference evidence="1" key="1">
    <citation type="submission" date="2020-05" db="EMBL/GenBank/DDBJ databases">
        <title>WGS assembly of Panicum virgatum.</title>
        <authorList>
            <person name="Lovell J.T."/>
            <person name="Jenkins J."/>
            <person name="Shu S."/>
            <person name="Juenger T.E."/>
            <person name="Schmutz J."/>
        </authorList>
    </citation>
    <scope>NUCLEOTIDE SEQUENCE</scope>
    <source>
        <strain evidence="1">AP13</strain>
    </source>
</reference>
<dbReference type="Proteomes" id="UP000823388">
    <property type="component" value="Chromosome 2K"/>
</dbReference>
<sequence length="166" mass="18375">MVFDLYPGWACNKFIFIPSSSSQPTPSLSNRHSYPSVGGRGVRCDDKRHIYGDGRGGIEFRCISRSSLSSLSWQFHSRRTRQCACSSGFIQVADRGFEAALSFRAGLQFSVHRAIVCGWKAALSSKPQSISGDVMDVMESLEIWWELNTPIVFLIVGTAAPHDVVK</sequence>
<evidence type="ECO:0000313" key="2">
    <source>
        <dbReference type="Proteomes" id="UP000823388"/>
    </source>
</evidence>
<proteinExistence type="predicted"/>
<dbReference type="AlphaFoldDB" id="A0A8T0W3D8"/>
<organism evidence="1 2">
    <name type="scientific">Panicum virgatum</name>
    <name type="common">Blackwell switchgrass</name>
    <dbReference type="NCBI Taxonomy" id="38727"/>
    <lineage>
        <taxon>Eukaryota</taxon>
        <taxon>Viridiplantae</taxon>
        <taxon>Streptophyta</taxon>
        <taxon>Embryophyta</taxon>
        <taxon>Tracheophyta</taxon>
        <taxon>Spermatophyta</taxon>
        <taxon>Magnoliopsida</taxon>
        <taxon>Liliopsida</taxon>
        <taxon>Poales</taxon>
        <taxon>Poaceae</taxon>
        <taxon>PACMAD clade</taxon>
        <taxon>Panicoideae</taxon>
        <taxon>Panicodae</taxon>
        <taxon>Paniceae</taxon>
        <taxon>Panicinae</taxon>
        <taxon>Panicum</taxon>
        <taxon>Panicum sect. Hiantes</taxon>
    </lineage>
</organism>
<dbReference type="EMBL" id="CM029039">
    <property type="protein sequence ID" value="KAG2641958.1"/>
    <property type="molecule type" value="Genomic_DNA"/>
</dbReference>
<accession>A0A8T0W3D8</accession>
<name>A0A8T0W3D8_PANVG</name>
<gene>
    <name evidence="1" type="ORF">PVAP13_2KG221208</name>
</gene>
<comment type="caution">
    <text evidence="1">The sequence shown here is derived from an EMBL/GenBank/DDBJ whole genome shotgun (WGS) entry which is preliminary data.</text>
</comment>